<dbReference type="OrthoDB" id="266663at2759"/>
<reference evidence="1" key="2">
    <citation type="submission" date="2025-08" db="UniProtKB">
        <authorList>
            <consortium name="Ensembl"/>
        </authorList>
    </citation>
    <scope>IDENTIFICATION</scope>
</reference>
<evidence type="ECO:0000313" key="2">
    <source>
        <dbReference type="Proteomes" id="UP000265040"/>
    </source>
</evidence>
<dbReference type="Gene3D" id="3.90.190.10">
    <property type="entry name" value="Protein tyrosine phosphatase superfamily"/>
    <property type="match status" value="1"/>
</dbReference>
<dbReference type="GeneTree" id="ENSGT00940000155899"/>
<dbReference type="CDD" id="cd17657">
    <property type="entry name" value="CDC14_N"/>
    <property type="match status" value="1"/>
</dbReference>
<reference evidence="1" key="3">
    <citation type="submission" date="2025-09" db="UniProtKB">
        <authorList>
            <consortium name="Ensembl"/>
        </authorList>
    </citation>
    <scope>IDENTIFICATION</scope>
</reference>
<sequence length="144" mass="16804">DWLQSLSLCVSSFYADFGPLNLAMLYRYCCKLNKKLKSFTMSRKKLIHYTSYDQKKRANAAVLIGAYAVMYLKRSPEEAYRTLISGNNTGYLPFRDAAVGECTFNLTVLDCLQGLRKAFQHAFMDFENFDVEEYEHYEVRMIRI</sequence>
<organism evidence="1 2">
    <name type="scientific">Anabas testudineus</name>
    <name type="common">Climbing perch</name>
    <name type="synonym">Anthias testudineus</name>
    <dbReference type="NCBI Taxonomy" id="64144"/>
    <lineage>
        <taxon>Eukaryota</taxon>
        <taxon>Metazoa</taxon>
        <taxon>Chordata</taxon>
        <taxon>Craniata</taxon>
        <taxon>Vertebrata</taxon>
        <taxon>Euteleostomi</taxon>
        <taxon>Actinopterygii</taxon>
        <taxon>Neopterygii</taxon>
        <taxon>Teleostei</taxon>
        <taxon>Neoteleostei</taxon>
        <taxon>Acanthomorphata</taxon>
        <taxon>Anabantaria</taxon>
        <taxon>Anabantiformes</taxon>
        <taxon>Anabantoidei</taxon>
        <taxon>Anabantidae</taxon>
        <taxon>Anabas</taxon>
    </lineage>
</organism>
<dbReference type="Ensembl" id="ENSATET00000055990.1">
    <property type="protein sequence ID" value="ENSATEP00000040673.1"/>
    <property type="gene ID" value="ENSATEG00000028612.1"/>
</dbReference>
<keyword evidence="2" id="KW-1185">Reference proteome</keyword>
<dbReference type="SUPFAM" id="SSF52799">
    <property type="entry name" value="(Phosphotyrosine protein) phosphatases II"/>
    <property type="match status" value="1"/>
</dbReference>
<evidence type="ECO:0000313" key="1">
    <source>
        <dbReference type="Ensembl" id="ENSATEP00000040673.1"/>
    </source>
</evidence>
<accession>A0A7N5ZYU4</accession>
<dbReference type="AlphaFoldDB" id="A0A7N5ZYU4"/>
<dbReference type="InterPro" id="IPR029021">
    <property type="entry name" value="Prot-tyrosine_phosphatase-like"/>
</dbReference>
<dbReference type="Pfam" id="PF14671">
    <property type="entry name" value="DSPn"/>
    <property type="match status" value="1"/>
</dbReference>
<dbReference type="InterPro" id="IPR050561">
    <property type="entry name" value="PTP"/>
</dbReference>
<name>A0A7N5ZYU4_ANATE</name>
<dbReference type="InterPro" id="IPR029260">
    <property type="entry name" value="DSPn"/>
</dbReference>
<protein>
    <submittedName>
        <fullName evidence="1">Uncharacterized protein</fullName>
    </submittedName>
</protein>
<reference evidence="1" key="1">
    <citation type="submission" date="2021-04" db="EMBL/GenBank/DDBJ databases">
        <authorList>
            <consortium name="Wellcome Sanger Institute Data Sharing"/>
        </authorList>
    </citation>
    <scope>NUCLEOTIDE SEQUENCE [LARGE SCALE GENOMIC DNA]</scope>
</reference>
<dbReference type="Proteomes" id="UP000265040">
    <property type="component" value="Chromosome 17"/>
</dbReference>
<dbReference type="FunFam" id="3.90.190.10:FF:000103">
    <property type="entry name" value="dual specificity protein phosphatase CDC14A isoform X1"/>
    <property type="match status" value="1"/>
</dbReference>
<proteinExistence type="predicted"/>
<dbReference type="PANTHER" id="PTHR23339">
    <property type="entry name" value="TYROSINE SPECIFIC PROTEIN PHOSPHATASE AND DUAL SPECIFICITY PROTEIN PHOSPHATASE"/>
    <property type="match status" value="1"/>
</dbReference>